<evidence type="ECO:0000313" key="4">
    <source>
        <dbReference type="RefSeq" id="XP_021830291.1"/>
    </source>
</evidence>
<dbReference type="AlphaFoldDB" id="A0A6P5TTK2"/>
<organism evidence="3 4">
    <name type="scientific">Prunus avium</name>
    <name type="common">Cherry</name>
    <name type="synonym">Cerasus avium</name>
    <dbReference type="NCBI Taxonomy" id="42229"/>
    <lineage>
        <taxon>Eukaryota</taxon>
        <taxon>Viridiplantae</taxon>
        <taxon>Streptophyta</taxon>
        <taxon>Embryophyta</taxon>
        <taxon>Tracheophyta</taxon>
        <taxon>Spermatophyta</taxon>
        <taxon>Magnoliopsida</taxon>
        <taxon>eudicotyledons</taxon>
        <taxon>Gunneridae</taxon>
        <taxon>Pentapetalae</taxon>
        <taxon>rosids</taxon>
        <taxon>fabids</taxon>
        <taxon>Rosales</taxon>
        <taxon>Rosaceae</taxon>
        <taxon>Amygdaloideae</taxon>
        <taxon>Amygdaleae</taxon>
        <taxon>Prunus</taxon>
    </lineage>
</organism>
<evidence type="ECO:0000313" key="3">
    <source>
        <dbReference type="Proteomes" id="UP000515124"/>
    </source>
</evidence>
<keyword evidence="3" id="KW-1185">Reference proteome</keyword>
<dbReference type="PANTHER" id="PTHR45749:SF35">
    <property type="entry name" value="AC-LIKE TRANSPOSASE-RELATED"/>
    <property type="match status" value="1"/>
</dbReference>
<dbReference type="PANTHER" id="PTHR45749">
    <property type="match status" value="1"/>
</dbReference>
<dbReference type="Proteomes" id="UP000515124">
    <property type="component" value="Unplaced"/>
</dbReference>
<protein>
    <submittedName>
        <fullName evidence="4">Zinc finger MYM-type protein 1-like</fullName>
    </submittedName>
</protein>
<proteinExistence type="predicted"/>
<dbReference type="SUPFAM" id="SSF53098">
    <property type="entry name" value="Ribonuclease H-like"/>
    <property type="match status" value="1"/>
</dbReference>
<feature type="domain" description="TTF-type" evidence="2">
    <location>
        <begin position="130"/>
        <end position="215"/>
    </location>
</feature>
<evidence type="ECO:0000256" key="1">
    <source>
        <dbReference type="SAM" id="MobiDB-lite"/>
    </source>
</evidence>
<sequence length="623" mass="72814">MFKRKHSSGYSKRQQKRRVEELTQSQRGALDKFIIKEPQGLVENLENVGHDEHANENVENLGHAHVENDNVINEEEQPSQSIPLDIYDPRTWDGLDSKSRDELLANGPRRDLSIEKGPSDKFSRHFSSTFYTRYLSNGDKYDREWLVYSKHLDKVFCFCCKFFNKSPKINSLANEGFNDWVHLSVRLKEHETSGEHMINMNTWIDLQMRLQKNVTIDKHVQQLINKEKEHWKGVLIRIIAAVTYIGKYNLAFRGKNERIHEDSNGNFLGLIEMIAKWDPIMKEHLRRIDEKEIYHHYLSPRIQNELIARLAHEIRKFFLEFLQVDDTSGEGLFEELQNVLKDLKLNIDHVRRQGYDNGSNMKGKNQGVQRRLLDINPRALYTPCACHCLNLTLCDIADSCRKAQDFFGVIQCIYTLFSHSTKRWKILKDNVKGLTLKPLSTTRWESRVESVKAIRFQVVEVRDALLQLAEQDNDSKIRTQANHLAKLGLGNFEFLLAVIIWYDILHAVNLVSKKLQEKDMLIDVAIDQIKGLIVFFEKYREFGFSQAMFVAKKIATNMEIDPKFVEKCQVHRKRHFDENLNDESTQSNHESAEDSFRIDYFLYIVDEAIGSLKRSSKCKEDSF</sequence>
<dbReference type="RefSeq" id="XP_021830291.1">
    <property type="nucleotide sequence ID" value="XM_021974599.1"/>
</dbReference>
<dbReference type="GeneID" id="110770460"/>
<dbReference type="KEGG" id="pavi:110770460"/>
<feature type="region of interest" description="Disordered" evidence="1">
    <location>
        <begin position="1"/>
        <end position="28"/>
    </location>
</feature>
<evidence type="ECO:0000259" key="2">
    <source>
        <dbReference type="SMART" id="SM00597"/>
    </source>
</evidence>
<dbReference type="InterPro" id="IPR012337">
    <property type="entry name" value="RNaseH-like_sf"/>
</dbReference>
<accession>A0A6P5TTK2</accession>
<dbReference type="SMART" id="SM00597">
    <property type="entry name" value="ZnF_TTF"/>
    <property type="match status" value="1"/>
</dbReference>
<dbReference type="InterPro" id="IPR006580">
    <property type="entry name" value="Znf_TTF"/>
</dbReference>
<reference evidence="4" key="1">
    <citation type="submission" date="2025-08" db="UniProtKB">
        <authorList>
            <consortium name="RefSeq"/>
        </authorList>
    </citation>
    <scope>IDENTIFICATION</scope>
</reference>
<name>A0A6P5TTK2_PRUAV</name>
<gene>
    <name evidence="4" type="primary">LOC110770460</name>
</gene>